<accession>A0A8H4RN42</accession>
<dbReference type="PROSITE" id="PS50142">
    <property type="entry name" value="RNASE_3_2"/>
    <property type="match status" value="2"/>
</dbReference>
<sequence>MSYFGYLQDLSLLQSDCLLPHLNVEKALISHTPPEPSPCSPELSPDTLEAMMLLDQNAILYEASKADEKAESTTSITPRFAPPTSSPLPFEERVGFWISQTENIPPSTFSSPLLPPTLTPLARKSVNINKMSLPIVEQPRSPPASITNSSFAAPPPLARLSHNGRPSTMSQLTVAAAVVASRVTNAVMPDQAHPNTTSDEQLNINSSTINQQASLPTQHLVTATALATRTNEEVIADLKRDAHAPAGPVNKSTLDGEDDDANDDGYRSLGDDDEYDGTQPAGRPKKISERKRRLHAIAQNHLEALLRNPVKQPKVKPEDEQFQSARWLVNQSENRKIITSPREYQVELFERAKQKNIIAVLDTGSGKTLIAVLLLRHTFAQELEDRAVGKPKRISFFLVDSVTLVYQQHAVLKANLDQPMDLFCGDMGVSLWKRKKWEEIFDKNMVIACTAEVLRQCLHHSFISIDQINLLIFDEAHHAKKDHAYARIIKDFYAQAPSTSPLPKIFGMTASPVDAKTDVRKAAAELEAILHCEIATAADPSVFQFQLTSKQEVLATYSNLGPQFVTPLFKQMESKFKKNKILSKPLAFAREAARELGEWCADQIWTFCLSEDELKKLLVKTETKYYANAAKVQKPIEIMEQQKASLVEAQNIVKSHTFALPDFNPRSATSKNLSSKVRLLVSYLRERFERPTEDKCIVFVKQRYTARILAELFSHSNIKTPHLFVGVLVGTRTGVVGGDNTSLRTQIVTMAKFRGGELNCLFATSVAEEGLDIPDCNLIVRFDLYDTLIQYIQSRGRARHANSRYVHMCEAGNQEHVQMLREVRLKEGILKEFCTALPEDRKMYGNDIDMDHFLAKERTHRVFKHPATGAILNYKVSLTVLANYVDSLPSTAAQESLRAEYVHTVHNKQFLCEVILPEESPIRGAVGRPASTKQIAKCSAAFETCLLLIKGKYLNERLLPKESKAPPAMRNALLAVDSKKEAYDMKTKPSLWSLGGIPGELFVTILSLENPESLDRLSQPLALLTRSKLPELPSFVLHFGKGKYSPIQIKTANHPIQATLSMVNQVNAFTLCIFDDVFSKGYEPDISKMPYFLAPVHPNLDLGQNPFDLIAWDLLKDIEEYQVTWQDKGWEKIKPWLTEPDEFFEDKFIIDPFDGSRKLWCRGVTREYKPLDPVPPNTAPRKGTRKRNDNIMEYSCSLWDKARQRRKLDENQRVFNAELVSLRRNLLDEFNDQEDETPKKCYVTLETLKVSPLPTTVVAMAYLFPAVIRRLESYLIALEACDLLHLKIRPDLALEAVTKDSDNSGDHDAVKINFQRGMGNNYERLEFLGDCFLKMATSISLYGIHPDNDEYRYHVDRMLLICNKNLCNNAVKLKLYEYIRSQQFNRRAWYPEGLTLIKGKTATAPNTHKLGDKSIADVCEALIGAALETCYESKEMDNAVRAVTEIVSSENHNVTSYADYYQLYKKPKWQTAPCTEMQRDLARQVEMQHPYHFKWPRLLRSAFVHPSYPFSYEHIPSYQRLEFLGDSLLDMACVNYLFHAYPGKDPQWLTEHKMAMVSNAFLGCLCVSLGFHTHLLVFNSTFQKQITTYVAEIEEARRQAEDDAIRAGKTRAEYSSDYWVSVRNPPKSLPDIVEAYIGALFVDSEYNYSEVEKFFDDHIKWYFTDMSIYDSYANKHPTTFLSNLLSINMGCEYWTILTKEIKNVDGSKPTIFSMVIIHDQVVADGRAESSRYSKVAAAKKAMDLLEGLPLPEFREKYCCTCKPGDVVGVDTTELHGTAI</sequence>
<evidence type="ECO:0000256" key="8">
    <source>
        <dbReference type="ARBA" id="ARBA00022801"/>
    </source>
</evidence>
<dbReference type="InterPro" id="IPR000999">
    <property type="entry name" value="RNase_III_dom"/>
</dbReference>
<feature type="domain" description="RNase III" evidence="20">
    <location>
        <begin position="1482"/>
        <end position="1645"/>
    </location>
</feature>
<dbReference type="PANTHER" id="PTHR14950">
    <property type="entry name" value="DICER-RELATED"/>
    <property type="match status" value="1"/>
</dbReference>
<dbReference type="FunFam" id="3.40.50.300:FF:000628">
    <property type="entry name" value="Endoribonuclease Dicer"/>
    <property type="match status" value="1"/>
</dbReference>
<evidence type="ECO:0000256" key="5">
    <source>
        <dbReference type="ARBA" id="ARBA00022723"/>
    </source>
</evidence>
<evidence type="ECO:0000259" key="21">
    <source>
        <dbReference type="PROSITE" id="PS50821"/>
    </source>
</evidence>
<dbReference type="GO" id="GO:0003723">
    <property type="term" value="F:RNA binding"/>
    <property type="evidence" value="ECO:0007669"/>
    <property type="project" value="UniProtKB-UniRule"/>
</dbReference>
<dbReference type="GO" id="GO:0046872">
    <property type="term" value="F:metal ion binding"/>
    <property type="evidence" value="ECO:0007669"/>
    <property type="project" value="UniProtKB-KW"/>
</dbReference>
<feature type="domain" description="Helicase ATP-binding" evidence="22">
    <location>
        <begin position="348"/>
        <end position="530"/>
    </location>
</feature>
<dbReference type="Gene3D" id="3.40.50.300">
    <property type="entry name" value="P-loop containing nucleotide triphosphate hydrolases"/>
    <property type="match status" value="2"/>
</dbReference>
<dbReference type="SMART" id="SM00535">
    <property type="entry name" value="RIBOc"/>
    <property type="match status" value="2"/>
</dbReference>
<dbReference type="Gene3D" id="3.30.160.380">
    <property type="entry name" value="Dicer dimerisation domain"/>
    <property type="match status" value="1"/>
</dbReference>
<feature type="region of interest" description="Disordered" evidence="19">
    <location>
        <begin position="239"/>
        <end position="289"/>
    </location>
</feature>
<dbReference type="FunFam" id="1.10.1520.10:FF:000015">
    <property type="entry name" value="Dicer-like protein 1"/>
    <property type="match status" value="1"/>
</dbReference>
<keyword evidence="6" id="KW-0677">Repeat</keyword>
<dbReference type="SMART" id="SM00490">
    <property type="entry name" value="HELICc"/>
    <property type="match status" value="1"/>
</dbReference>
<dbReference type="GO" id="GO:0004386">
    <property type="term" value="F:helicase activity"/>
    <property type="evidence" value="ECO:0007669"/>
    <property type="project" value="UniProtKB-KW"/>
</dbReference>
<evidence type="ECO:0000256" key="1">
    <source>
        <dbReference type="ARBA" id="ARBA00001936"/>
    </source>
</evidence>
<feature type="domain" description="RNase III" evidence="20">
    <location>
        <begin position="1320"/>
        <end position="1425"/>
    </location>
</feature>
<evidence type="ECO:0000313" key="25">
    <source>
        <dbReference type="EMBL" id="KAF4632588.1"/>
    </source>
</evidence>
<dbReference type="SMART" id="SM00487">
    <property type="entry name" value="DEXDc"/>
    <property type="match status" value="1"/>
</dbReference>
<protein>
    <recommendedName>
        <fullName evidence="3">Dicer-like protein 1</fullName>
    </recommendedName>
</protein>
<dbReference type="Gene3D" id="1.10.1520.10">
    <property type="entry name" value="Ribonuclease III domain"/>
    <property type="match status" value="2"/>
</dbReference>
<keyword evidence="14" id="KW-0051">Antiviral defense</keyword>
<dbReference type="InterPro" id="IPR036389">
    <property type="entry name" value="RNase_III_sf"/>
</dbReference>
<dbReference type="GO" id="GO:0051607">
    <property type="term" value="P:defense response to virus"/>
    <property type="evidence" value="ECO:0007669"/>
    <property type="project" value="UniProtKB-KW"/>
</dbReference>
<dbReference type="PROSITE" id="PS51327">
    <property type="entry name" value="DICER_DSRBF"/>
    <property type="match status" value="1"/>
</dbReference>
<evidence type="ECO:0000256" key="16">
    <source>
        <dbReference type="ARBA" id="ARBA00025403"/>
    </source>
</evidence>
<evidence type="ECO:0000256" key="13">
    <source>
        <dbReference type="ARBA" id="ARBA00022884"/>
    </source>
</evidence>
<feature type="domain" description="PAZ" evidence="21">
    <location>
        <begin position="1110"/>
        <end position="1252"/>
    </location>
</feature>
<keyword evidence="12" id="KW-0460">Magnesium</keyword>
<feature type="domain" description="Dicer dsRNA-binding fold" evidence="24">
    <location>
        <begin position="877"/>
        <end position="968"/>
    </location>
</feature>
<dbReference type="PANTHER" id="PTHR14950:SF62">
    <property type="entry name" value="DICER-LIKE PROTEIN 1"/>
    <property type="match status" value="1"/>
</dbReference>
<evidence type="ECO:0000256" key="7">
    <source>
        <dbReference type="ARBA" id="ARBA00022741"/>
    </source>
</evidence>
<comment type="function">
    <text evidence="16">Dicer-like endonuclease involved in cleaving double-stranded RNA in the RNA interference (RNAi) pathway. Produces 21 to 25 bp dsRNAs (siRNAs) which target the selective destruction of homologous RNAs leading to sequence-specific suppression of gene expression, called post-transcriptional gene silencing (PTGS). Part of a broad host defense response against viral infection and transposons.</text>
</comment>
<dbReference type="Proteomes" id="UP000566819">
    <property type="component" value="Unassembled WGS sequence"/>
</dbReference>
<comment type="cofactor">
    <cofactor evidence="2">
        <name>Mg(2+)</name>
        <dbReference type="ChEBI" id="CHEBI:18420"/>
    </cofactor>
</comment>
<dbReference type="GO" id="GO:0030422">
    <property type="term" value="P:siRNA processing"/>
    <property type="evidence" value="ECO:0007669"/>
    <property type="project" value="TreeGrafter"/>
</dbReference>
<evidence type="ECO:0000256" key="10">
    <source>
        <dbReference type="ARBA" id="ARBA00022833"/>
    </source>
</evidence>
<evidence type="ECO:0000256" key="17">
    <source>
        <dbReference type="ARBA" id="ARBA00035116"/>
    </source>
</evidence>
<dbReference type="Pfam" id="PF03368">
    <property type="entry name" value="Dicer_dimer"/>
    <property type="match status" value="1"/>
</dbReference>
<keyword evidence="10" id="KW-0862">Zinc</keyword>
<dbReference type="EMBL" id="JAAMPI010000334">
    <property type="protein sequence ID" value="KAF4632588.1"/>
    <property type="molecule type" value="Genomic_DNA"/>
</dbReference>
<evidence type="ECO:0000259" key="22">
    <source>
        <dbReference type="PROSITE" id="PS51192"/>
    </source>
</evidence>
<dbReference type="GO" id="GO:0003677">
    <property type="term" value="F:DNA binding"/>
    <property type="evidence" value="ECO:0007669"/>
    <property type="project" value="InterPro"/>
</dbReference>
<evidence type="ECO:0000256" key="18">
    <source>
        <dbReference type="PROSITE-ProRule" id="PRU00657"/>
    </source>
</evidence>
<feature type="domain" description="Helicase C-terminal" evidence="23">
    <location>
        <begin position="676"/>
        <end position="849"/>
    </location>
</feature>
<dbReference type="GO" id="GO:0050688">
    <property type="term" value="P:regulation of defense response to virus"/>
    <property type="evidence" value="ECO:0007669"/>
    <property type="project" value="UniProtKB-KW"/>
</dbReference>
<dbReference type="SUPFAM" id="SSF69065">
    <property type="entry name" value="RNase III domain-like"/>
    <property type="match status" value="2"/>
</dbReference>
<dbReference type="GO" id="GO:0005524">
    <property type="term" value="F:ATP binding"/>
    <property type="evidence" value="ECO:0007669"/>
    <property type="project" value="UniProtKB-KW"/>
</dbReference>
<dbReference type="PROSITE" id="PS50821">
    <property type="entry name" value="PAZ"/>
    <property type="match status" value="1"/>
</dbReference>
<keyword evidence="7" id="KW-0547">Nucleotide-binding</keyword>
<dbReference type="InterPro" id="IPR005034">
    <property type="entry name" value="Dicer_dimerisation"/>
</dbReference>
<evidence type="ECO:0000256" key="3">
    <source>
        <dbReference type="ARBA" id="ARBA00020797"/>
    </source>
</evidence>
<dbReference type="Pfam" id="PF04851">
    <property type="entry name" value="ResIII"/>
    <property type="match status" value="1"/>
</dbReference>
<name>A0A8H4RN42_9HELO</name>
<dbReference type="Pfam" id="PF24995">
    <property type="entry name" value="DSRM_2"/>
    <property type="match status" value="1"/>
</dbReference>
<evidence type="ECO:0000256" key="12">
    <source>
        <dbReference type="ARBA" id="ARBA00022842"/>
    </source>
</evidence>
<evidence type="ECO:0000259" key="24">
    <source>
        <dbReference type="PROSITE" id="PS51327"/>
    </source>
</evidence>
<evidence type="ECO:0000313" key="26">
    <source>
        <dbReference type="Proteomes" id="UP000566819"/>
    </source>
</evidence>
<keyword evidence="26" id="KW-1185">Reference proteome</keyword>
<keyword evidence="8" id="KW-0378">Hydrolase</keyword>
<dbReference type="Pfam" id="PF00636">
    <property type="entry name" value="Ribonuclease_3"/>
    <property type="match status" value="2"/>
</dbReference>
<dbReference type="Pfam" id="PF00271">
    <property type="entry name" value="Helicase_C"/>
    <property type="match status" value="1"/>
</dbReference>
<evidence type="ECO:0000256" key="9">
    <source>
        <dbReference type="ARBA" id="ARBA00022806"/>
    </source>
</evidence>
<evidence type="ECO:0000256" key="19">
    <source>
        <dbReference type="SAM" id="MobiDB-lite"/>
    </source>
</evidence>
<keyword evidence="4" id="KW-0930">Antiviral protein</keyword>
<evidence type="ECO:0000256" key="14">
    <source>
        <dbReference type="ARBA" id="ARBA00023118"/>
    </source>
</evidence>
<proteinExistence type="inferred from homology"/>
<dbReference type="InterPro" id="IPR001650">
    <property type="entry name" value="Helicase_C-like"/>
</dbReference>
<evidence type="ECO:0000259" key="20">
    <source>
        <dbReference type="PROSITE" id="PS50142"/>
    </source>
</evidence>
<evidence type="ECO:0000256" key="11">
    <source>
        <dbReference type="ARBA" id="ARBA00022840"/>
    </source>
</evidence>
<evidence type="ECO:0000256" key="6">
    <source>
        <dbReference type="ARBA" id="ARBA00022737"/>
    </source>
</evidence>
<evidence type="ECO:0000256" key="2">
    <source>
        <dbReference type="ARBA" id="ARBA00001946"/>
    </source>
</evidence>
<dbReference type="OrthoDB" id="416741at2759"/>
<dbReference type="InterPro" id="IPR056755">
    <property type="entry name" value="DSRM_2"/>
</dbReference>
<comment type="cofactor">
    <cofactor evidence="1">
        <name>Mn(2+)</name>
        <dbReference type="ChEBI" id="CHEBI:29035"/>
    </cofactor>
</comment>
<keyword evidence="9" id="KW-0347">Helicase</keyword>
<evidence type="ECO:0000256" key="15">
    <source>
        <dbReference type="ARBA" id="ARBA00023211"/>
    </source>
</evidence>
<comment type="caution">
    <text evidence="25">The sequence shown here is derived from an EMBL/GenBank/DDBJ whole genome shotgun (WGS) entry which is preliminary data.</text>
</comment>
<dbReference type="CDD" id="cd00593">
    <property type="entry name" value="RIBOc"/>
    <property type="match status" value="2"/>
</dbReference>
<dbReference type="GO" id="GO:0005737">
    <property type="term" value="C:cytoplasm"/>
    <property type="evidence" value="ECO:0007669"/>
    <property type="project" value="TreeGrafter"/>
</dbReference>
<dbReference type="SUPFAM" id="SSF52540">
    <property type="entry name" value="P-loop containing nucleoside triphosphate hydrolases"/>
    <property type="match status" value="1"/>
</dbReference>
<dbReference type="InterPro" id="IPR027417">
    <property type="entry name" value="P-loop_NTPase"/>
</dbReference>
<keyword evidence="13 18" id="KW-0694">RNA-binding</keyword>
<keyword evidence="5" id="KW-0479">Metal-binding</keyword>
<dbReference type="GO" id="GO:0005634">
    <property type="term" value="C:nucleus"/>
    <property type="evidence" value="ECO:0007669"/>
    <property type="project" value="TreeGrafter"/>
</dbReference>
<dbReference type="CDD" id="cd18802">
    <property type="entry name" value="SF2_C_dicer"/>
    <property type="match status" value="1"/>
</dbReference>
<dbReference type="InterPro" id="IPR006935">
    <property type="entry name" value="Helicase/UvrB_N"/>
</dbReference>
<keyword evidence="11" id="KW-0067">ATP-binding</keyword>
<dbReference type="InterPro" id="IPR014001">
    <property type="entry name" value="Helicase_ATP-bd"/>
</dbReference>
<gene>
    <name evidence="25" type="ORF">G7Y89_g5545</name>
</gene>
<reference evidence="25 26" key="1">
    <citation type="submission" date="2020-03" db="EMBL/GenBank/DDBJ databases">
        <title>Draft Genome Sequence of Cudoniella acicularis.</title>
        <authorList>
            <person name="Buettner E."/>
            <person name="Kellner H."/>
        </authorList>
    </citation>
    <scope>NUCLEOTIDE SEQUENCE [LARGE SCALE GENOMIC DNA]</scope>
    <source>
        <strain evidence="25 26">DSM 108380</strain>
    </source>
</reference>
<dbReference type="CDD" id="cd18034">
    <property type="entry name" value="DEXHc_dicer"/>
    <property type="match status" value="1"/>
</dbReference>
<dbReference type="PROSITE" id="PS00517">
    <property type="entry name" value="RNASE_3_1"/>
    <property type="match status" value="1"/>
</dbReference>
<keyword evidence="15" id="KW-0464">Manganese</keyword>
<dbReference type="GO" id="GO:0004525">
    <property type="term" value="F:ribonuclease III activity"/>
    <property type="evidence" value="ECO:0007669"/>
    <property type="project" value="InterPro"/>
</dbReference>
<dbReference type="PROSITE" id="PS51194">
    <property type="entry name" value="HELICASE_CTER"/>
    <property type="match status" value="1"/>
</dbReference>
<evidence type="ECO:0000259" key="23">
    <source>
        <dbReference type="PROSITE" id="PS51194"/>
    </source>
</evidence>
<dbReference type="InterPro" id="IPR003100">
    <property type="entry name" value="PAZ_dom"/>
</dbReference>
<evidence type="ECO:0000256" key="4">
    <source>
        <dbReference type="ARBA" id="ARBA00022721"/>
    </source>
</evidence>
<organism evidence="25 26">
    <name type="scientific">Cudoniella acicularis</name>
    <dbReference type="NCBI Taxonomy" id="354080"/>
    <lineage>
        <taxon>Eukaryota</taxon>
        <taxon>Fungi</taxon>
        <taxon>Dikarya</taxon>
        <taxon>Ascomycota</taxon>
        <taxon>Pezizomycotina</taxon>
        <taxon>Leotiomycetes</taxon>
        <taxon>Helotiales</taxon>
        <taxon>Tricladiaceae</taxon>
        <taxon>Cudoniella</taxon>
    </lineage>
</organism>
<dbReference type="InterPro" id="IPR038248">
    <property type="entry name" value="Dicer_dimer_sf"/>
</dbReference>
<dbReference type="PROSITE" id="PS51192">
    <property type="entry name" value="HELICASE_ATP_BIND_1"/>
    <property type="match status" value="1"/>
</dbReference>
<dbReference type="FunFam" id="3.40.50.300:FF:001669">
    <property type="entry name" value="Dicer-like protein 1"/>
    <property type="match status" value="1"/>
</dbReference>
<comment type="similarity">
    <text evidence="17 18">Belongs to the helicase family. Dicer subfamily.</text>
</comment>